<dbReference type="InterPro" id="IPR019832">
    <property type="entry name" value="Mn/Fe_SOD_C"/>
</dbReference>
<dbReference type="EC" id="1.15.1.1" evidence="2"/>
<dbReference type="Pfam" id="PF02777">
    <property type="entry name" value="Sod_Fe_C"/>
    <property type="match status" value="1"/>
</dbReference>
<dbReference type="SUPFAM" id="SSF54719">
    <property type="entry name" value="Fe,Mn superoxide dismutase (SOD), C-terminal domain"/>
    <property type="match status" value="1"/>
</dbReference>
<feature type="domain" description="Manganese/iron superoxide dismutase C-terminal" evidence="6">
    <location>
        <begin position="171"/>
        <end position="236"/>
    </location>
</feature>
<dbReference type="Gene3D" id="3.55.40.20">
    <property type="entry name" value="Iron/manganese superoxide dismutase, C-terminal domain"/>
    <property type="match status" value="1"/>
</dbReference>
<dbReference type="InterPro" id="IPR036314">
    <property type="entry name" value="SOD_C_sf"/>
</dbReference>
<evidence type="ECO:0000256" key="2">
    <source>
        <dbReference type="ARBA" id="ARBA00012682"/>
    </source>
</evidence>
<dbReference type="AlphaFoldDB" id="A0A5J4NB41"/>
<dbReference type="EMBL" id="QNGE01004543">
    <property type="protein sequence ID" value="KAA3672794.1"/>
    <property type="molecule type" value="Genomic_DNA"/>
</dbReference>
<reference evidence="7 8" key="1">
    <citation type="journal article" date="2019" name="Gigascience">
        <title>Whole-genome sequence of the oriental lung fluke Paragonimus westermani.</title>
        <authorList>
            <person name="Oey H."/>
            <person name="Zakrzewski M."/>
            <person name="Narain K."/>
            <person name="Devi K.R."/>
            <person name="Agatsuma T."/>
            <person name="Nawaratna S."/>
            <person name="Gobert G.N."/>
            <person name="Jones M.K."/>
            <person name="Ragan M.A."/>
            <person name="McManus D.P."/>
            <person name="Krause L."/>
        </authorList>
    </citation>
    <scope>NUCLEOTIDE SEQUENCE [LARGE SCALE GENOMIC DNA]</scope>
    <source>
        <strain evidence="7 8">IND2009</strain>
    </source>
</reference>
<evidence type="ECO:0000256" key="4">
    <source>
        <dbReference type="ARBA" id="ARBA00023002"/>
    </source>
</evidence>
<dbReference type="GO" id="GO:0030145">
    <property type="term" value="F:manganese ion binding"/>
    <property type="evidence" value="ECO:0007669"/>
    <property type="project" value="TreeGrafter"/>
</dbReference>
<dbReference type="InterPro" id="IPR036324">
    <property type="entry name" value="Mn/Fe_SOD_N_sf"/>
</dbReference>
<dbReference type="GO" id="GO:0005739">
    <property type="term" value="C:mitochondrion"/>
    <property type="evidence" value="ECO:0007669"/>
    <property type="project" value="TreeGrafter"/>
</dbReference>
<keyword evidence="4" id="KW-0560">Oxidoreductase</keyword>
<evidence type="ECO:0000259" key="6">
    <source>
        <dbReference type="Pfam" id="PF02777"/>
    </source>
</evidence>
<comment type="caution">
    <text evidence="7">The sequence shown here is derived from an EMBL/GenBank/DDBJ whole genome shotgun (WGS) entry which is preliminary data.</text>
</comment>
<evidence type="ECO:0000313" key="7">
    <source>
        <dbReference type="EMBL" id="KAA3672794.1"/>
    </source>
</evidence>
<dbReference type="Proteomes" id="UP000324629">
    <property type="component" value="Unassembled WGS sequence"/>
</dbReference>
<evidence type="ECO:0000256" key="1">
    <source>
        <dbReference type="ARBA" id="ARBA00008714"/>
    </source>
</evidence>
<dbReference type="GO" id="GO:0004784">
    <property type="term" value="F:superoxide dismutase activity"/>
    <property type="evidence" value="ECO:0007669"/>
    <property type="project" value="UniProtKB-EC"/>
</dbReference>
<evidence type="ECO:0000313" key="8">
    <source>
        <dbReference type="Proteomes" id="UP000324629"/>
    </source>
</evidence>
<dbReference type="PRINTS" id="PR01703">
    <property type="entry name" value="MNSODISMTASE"/>
</dbReference>
<dbReference type="InterPro" id="IPR001189">
    <property type="entry name" value="Mn/Fe_SOD"/>
</dbReference>
<protein>
    <recommendedName>
        <fullName evidence="2">superoxide dismutase</fullName>
        <ecNumber evidence="2">1.15.1.1</ecNumber>
    </recommendedName>
</protein>
<evidence type="ECO:0000256" key="5">
    <source>
        <dbReference type="ARBA" id="ARBA00049204"/>
    </source>
</evidence>
<dbReference type="InterPro" id="IPR050265">
    <property type="entry name" value="Fe/Mn_Superoxide_Dismutase"/>
</dbReference>
<gene>
    <name evidence="7" type="ORF">DEA37_0013636</name>
</gene>
<sequence>MDVDLDRSVDNVTLVHEPETTGMNITWSDYLLNIIEEKGKEGDNELKKLPYLHSQIFHVTPFVVVTQKTNVRLLTELKDLSGLGVVFLPDTKLLKHEDDIVLYSFYLKDAQIQLVVLTLLDPSSPIQLILKVDQYFLFDLTAQPALRFNGGGHINHSIFWKNLSPKGGGAPSGSLANAINRDFGSFEEFKTQLSTATIAIQGSGWGWLSYNPVTKRLQIVTCQNQDPLEATTAYAPMDGCSDATKDAFYDALVGLLRETKHSDIVILAGGLSAQVGHFSSENKRLGDHVDDWTRMVSYCVLDGPVSEVEVALEFKLFKRNKAPGPYLLLPFLFKDGEEMLISELRKLLQTIWETEEVPRD</sequence>
<dbReference type="PANTHER" id="PTHR11404">
    <property type="entry name" value="SUPEROXIDE DISMUTASE 2"/>
    <property type="match status" value="1"/>
</dbReference>
<dbReference type="Gene3D" id="1.10.287.990">
    <property type="entry name" value="Fe,Mn superoxide dismutase (SOD) domain"/>
    <property type="match status" value="1"/>
</dbReference>
<comment type="similarity">
    <text evidence="1">Belongs to the iron/manganese superoxide dismutase family.</text>
</comment>
<dbReference type="SUPFAM" id="SSF46609">
    <property type="entry name" value="Fe,Mn superoxide dismutase (SOD), N-terminal domain"/>
    <property type="match status" value="1"/>
</dbReference>
<accession>A0A5J4NB41</accession>
<evidence type="ECO:0000256" key="3">
    <source>
        <dbReference type="ARBA" id="ARBA00022723"/>
    </source>
</evidence>
<proteinExistence type="inferred from homology"/>
<name>A0A5J4NB41_9TREM</name>
<organism evidence="7 8">
    <name type="scientific">Paragonimus westermani</name>
    <dbReference type="NCBI Taxonomy" id="34504"/>
    <lineage>
        <taxon>Eukaryota</taxon>
        <taxon>Metazoa</taxon>
        <taxon>Spiralia</taxon>
        <taxon>Lophotrochozoa</taxon>
        <taxon>Platyhelminthes</taxon>
        <taxon>Trematoda</taxon>
        <taxon>Digenea</taxon>
        <taxon>Plagiorchiida</taxon>
        <taxon>Troglotremata</taxon>
        <taxon>Troglotrematidae</taxon>
        <taxon>Paragonimus</taxon>
    </lineage>
</organism>
<dbReference type="PANTHER" id="PTHR11404:SF6">
    <property type="entry name" value="SUPEROXIDE DISMUTASE [MN], MITOCHONDRIAL"/>
    <property type="match status" value="1"/>
</dbReference>
<comment type="catalytic activity">
    <reaction evidence="5">
        <text>2 superoxide + 2 H(+) = H2O2 + O2</text>
        <dbReference type="Rhea" id="RHEA:20696"/>
        <dbReference type="ChEBI" id="CHEBI:15378"/>
        <dbReference type="ChEBI" id="CHEBI:15379"/>
        <dbReference type="ChEBI" id="CHEBI:16240"/>
        <dbReference type="ChEBI" id="CHEBI:18421"/>
        <dbReference type="EC" id="1.15.1.1"/>
    </reaction>
</comment>
<keyword evidence="8" id="KW-1185">Reference proteome</keyword>
<keyword evidence="3" id="KW-0479">Metal-binding</keyword>